<comment type="subcellular location">
    <subcellularLocation>
        <location evidence="1 12">Endoplasmic reticulum membrane</location>
        <topology evidence="1 12">Multi-pass membrane protein</topology>
    </subcellularLocation>
</comment>
<evidence type="ECO:0000256" key="10">
    <source>
        <dbReference type="ARBA" id="ARBA00023209"/>
    </source>
</evidence>
<evidence type="ECO:0000313" key="15">
    <source>
        <dbReference type="EMBL" id="KAK9837431.1"/>
    </source>
</evidence>
<feature type="compositionally biased region" description="Low complexity" evidence="13">
    <location>
        <begin position="133"/>
        <end position="151"/>
    </location>
</feature>
<feature type="compositionally biased region" description="Polar residues" evidence="13">
    <location>
        <begin position="207"/>
        <end position="220"/>
    </location>
</feature>
<evidence type="ECO:0000259" key="14">
    <source>
        <dbReference type="SMART" id="SM01083"/>
    </source>
</evidence>
<sequence length="718" mass="79223">MAGKHKAPARGALAGIKEDMKRAAAGEYNPAPAGVGTAWSHNFLNQKPWHPLNFRNQAKVFEAEQAAAKAEKAKAESKAEFDAEQEYLRTLSYLSEADRKAYSDRQSVSFMYQKPPGLDAALSRDGMPPESRPGGVAAAAGPGPGSGQAAPRQSQLPARASDSDKKYIANMLGAVSALQEHEKWEVKHMHGGGQRSPPRGGADPGAANQQLLVDSDSGASGNEHARGSGGAAAAKAPPSKRKKLDKLEQAEAFLKAAGVDPDTLKQGLGNKHRKKDKRDKGKHKHKHKSRRKEPPVSRRSSSDLLHPALEDLDPATEFLYTPHTITALIIGVGLVVYFSGALSPPSLEPGDLQTAYVNVRHGIIAAALVYLGYAAIQGPATCMVRPHPAVWRVIHGMVIIYLLALVFLLFQTVDDARQMMRHLYPELGVDLSERAYGTDCRLWVPGRGVNWPIIRNTVFDEFVIAHTLGWWAKAVMIRNHVMLWTLSIGFELMELTFQHLLPNFNECWWDSWLLDVLICNWLGIWAGMRSVKWFGSREYNWTGLSQQRTLLGKAARTAAQFTPHSWDERDWRVFSSPARCLQCLVPIAVVLTMEVNAFFLKYILWLPPLNPLNTYRLTLLFLLALPATKEYYTFIENGESDYVNKLGPFAWLGTAVMLAETLVVLKFGRAGGTFARTFPLRIKAAWGIAGGVAAAVLAMWSLRDYRARRRVPACAKAA</sequence>
<keyword evidence="9 12" id="KW-0472">Membrane</keyword>
<evidence type="ECO:0000256" key="6">
    <source>
        <dbReference type="ARBA" id="ARBA00022824"/>
    </source>
</evidence>
<feature type="region of interest" description="Disordered" evidence="13">
    <location>
        <begin position="182"/>
        <end position="244"/>
    </location>
</feature>
<dbReference type="Proteomes" id="UP001445335">
    <property type="component" value="Unassembled WGS sequence"/>
</dbReference>
<comment type="catalytic activity">
    <reaction evidence="12">
        <text>a CDP-1,2-diacyl-sn-glycerol + L-serine = a 1,2-diacyl-sn-glycero-3-phospho-L-serine + CMP + H(+)</text>
        <dbReference type="Rhea" id="RHEA:16913"/>
        <dbReference type="ChEBI" id="CHEBI:15378"/>
        <dbReference type="ChEBI" id="CHEBI:33384"/>
        <dbReference type="ChEBI" id="CHEBI:57262"/>
        <dbReference type="ChEBI" id="CHEBI:58332"/>
        <dbReference type="ChEBI" id="CHEBI:60377"/>
        <dbReference type="EC" id="2.7.8.8"/>
    </reaction>
</comment>
<name>A0AAW1RWG7_9CHLO</name>
<feature type="compositionally biased region" description="Basic residues" evidence="13">
    <location>
        <begin position="270"/>
        <end position="291"/>
    </location>
</feature>
<dbReference type="InterPro" id="IPR019339">
    <property type="entry name" value="CIR_N_dom"/>
</dbReference>
<reference evidence="15 16" key="1">
    <citation type="journal article" date="2024" name="Nat. Commun.">
        <title>Phylogenomics reveals the evolutionary origins of lichenization in chlorophyte algae.</title>
        <authorList>
            <person name="Puginier C."/>
            <person name="Libourel C."/>
            <person name="Otte J."/>
            <person name="Skaloud P."/>
            <person name="Haon M."/>
            <person name="Grisel S."/>
            <person name="Petersen M."/>
            <person name="Berrin J.G."/>
            <person name="Delaux P.M."/>
            <person name="Dal Grande F."/>
            <person name="Keller J."/>
        </authorList>
    </citation>
    <scope>NUCLEOTIDE SEQUENCE [LARGE SCALE GENOMIC DNA]</scope>
    <source>
        <strain evidence="15 16">SAG 245.80</strain>
    </source>
</reference>
<dbReference type="InterPro" id="IPR004277">
    <property type="entry name" value="PSS"/>
</dbReference>
<keyword evidence="10 12" id="KW-0594">Phospholipid biosynthesis</keyword>
<comment type="caution">
    <text evidence="15">The sequence shown here is derived from an EMBL/GenBank/DDBJ whole genome shotgun (WGS) entry which is preliminary data.</text>
</comment>
<comment type="pathway">
    <text evidence="2">Lipid metabolism.</text>
</comment>
<evidence type="ECO:0000313" key="16">
    <source>
        <dbReference type="Proteomes" id="UP001445335"/>
    </source>
</evidence>
<keyword evidence="11 12" id="KW-1208">Phospholipid metabolism</keyword>
<comment type="pathway">
    <text evidence="12">Phospholipid metabolism; phosphatidylethanolamine biosynthesis; phosphatidylethanolamine from CDP-diacylglycerol: step 1/2.</text>
</comment>
<feature type="transmembrane region" description="Helical" evidence="12">
    <location>
        <begin position="615"/>
        <end position="634"/>
    </location>
</feature>
<dbReference type="PANTHER" id="PTHR15362:SF7">
    <property type="entry name" value="PHOSPHATIDYLSERINE SYNTHASE 2"/>
    <property type="match status" value="1"/>
</dbReference>
<evidence type="ECO:0000256" key="11">
    <source>
        <dbReference type="ARBA" id="ARBA00023264"/>
    </source>
</evidence>
<comment type="similarity">
    <text evidence="12">Belongs to the CDP-alcohol phosphatidyltransferase class-I family.</text>
</comment>
<keyword evidence="7 12" id="KW-1133">Transmembrane helix</keyword>
<accession>A0AAW1RWG7</accession>
<evidence type="ECO:0000256" key="8">
    <source>
        <dbReference type="ARBA" id="ARBA00023098"/>
    </source>
</evidence>
<feature type="transmembrane region" description="Helical" evidence="12">
    <location>
        <begin position="646"/>
        <end position="664"/>
    </location>
</feature>
<evidence type="ECO:0000256" key="13">
    <source>
        <dbReference type="SAM" id="MobiDB-lite"/>
    </source>
</evidence>
<dbReference type="AlphaFoldDB" id="A0AAW1RWG7"/>
<dbReference type="GO" id="GO:0106245">
    <property type="term" value="F:L-serine-phosphatidylethanolamine phosphatidyltransferase activity"/>
    <property type="evidence" value="ECO:0007669"/>
    <property type="project" value="InterPro"/>
</dbReference>
<keyword evidence="16" id="KW-1185">Reference proteome</keyword>
<feature type="transmembrane region" description="Helical" evidence="12">
    <location>
        <begin position="684"/>
        <end position="702"/>
    </location>
</feature>
<feature type="transmembrane region" description="Helical" evidence="12">
    <location>
        <begin position="393"/>
        <end position="413"/>
    </location>
</feature>
<keyword evidence="5 12" id="KW-0812">Transmembrane</keyword>
<dbReference type="PANTHER" id="PTHR15362">
    <property type="entry name" value="PHOSPHATIDYLINOSITOL SYNTHASE"/>
    <property type="match status" value="1"/>
</dbReference>
<feature type="region of interest" description="Disordered" evidence="13">
    <location>
        <begin position="116"/>
        <end position="164"/>
    </location>
</feature>
<evidence type="ECO:0000256" key="3">
    <source>
        <dbReference type="ARBA" id="ARBA00022516"/>
    </source>
</evidence>
<feature type="transmembrane region" description="Helical" evidence="12">
    <location>
        <begin position="325"/>
        <end position="343"/>
    </location>
</feature>
<feature type="domain" description="CBF1-interacting co-repressor CIR N-terminal" evidence="14">
    <location>
        <begin position="48"/>
        <end position="84"/>
    </location>
</feature>
<protein>
    <recommendedName>
        <fullName evidence="12">CDP-diacylglycerol--serine O-phosphatidyltransferase</fullName>
        <ecNumber evidence="12">2.7.8.8</ecNumber>
    </recommendedName>
    <alternativeName>
        <fullName evidence="12">Phosphatidylserine synthase</fullName>
    </alternativeName>
</protein>
<keyword evidence="3 12" id="KW-0444">Lipid biosynthesis</keyword>
<organism evidence="15 16">
    <name type="scientific">Elliptochloris bilobata</name>
    <dbReference type="NCBI Taxonomy" id="381761"/>
    <lineage>
        <taxon>Eukaryota</taxon>
        <taxon>Viridiplantae</taxon>
        <taxon>Chlorophyta</taxon>
        <taxon>core chlorophytes</taxon>
        <taxon>Trebouxiophyceae</taxon>
        <taxon>Trebouxiophyceae incertae sedis</taxon>
        <taxon>Elliptochloris clade</taxon>
        <taxon>Elliptochloris</taxon>
    </lineage>
</organism>
<keyword evidence="4 12" id="KW-0808">Transferase</keyword>
<keyword evidence="6 12" id="KW-0256">Endoplasmic reticulum</keyword>
<feature type="transmembrane region" description="Helical" evidence="12">
    <location>
        <begin position="355"/>
        <end position="373"/>
    </location>
</feature>
<evidence type="ECO:0000256" key="4">
    <source>
        <dbReference type="ARBA" id="ARBA00022679"/>
    </source>
</evidence>
<feature type="region of interest" description="Disordered" evidence="13">
    <location>
        <begin position="261"/>
        <end position="305"/>
    </location>
</feature>
<feature type="transmembrane region" description="Helical" evidence="12">
    <location>
        <begin position="581"/>
        <end position="603"/>
    </location>
</feature>
<evidence type="ECO:0000256" key="5">
    <source>
        <dbReference type="ARBA" id="ARBA00022692"/>
    </source>
</evidence>
<evidence type="ECO:0000256" key="2">
    <source>
        <dbReference type="ARBA" id="ARBA00005189"/>
    </source>
</evidence>
<evidence type="ECO:0000256" key="7">
    <source>
        <dbReference type="ARBA" id="ARBA00022989"/>
    </source>
</evidence>
<dbReference type="GO" id="GO:0005789">
    <property type="term" value="C:endoplasmic reticulum membrane"/>
    <property type="evidence" value="ECO:0007669"/>
    <property type="project" value="UniProtKB-SubCell"/>
</dbReference>
<dbReference type="Pfam" id="PF03034">
    <property type="entry name" value="PSS"/>
    <property type="match status" value="1"/>
</dbReference>
<gene>
    <name evidence="15" type="ORF">WJX81_001944</name>
</gene>
<evidence type="ECO:0000256" key="1">
    <source>
        <dbReference type="ARBA" id="ARBA00004477"/>
    </source>
</evidence>
<dbReference type="GO" id="GO:0006659">
    <property type="term" value="P:phosphatidylserine biosynthetic process"/>
    <property type="evidence" value="ECO:0007669"/>
    <property type="project" value="UniProtKB-UniRule"/>
</dbReference>
<evidence type="ECO:0000256" key="12">
    <source>
        <dbReference type="RuleBase" id="RU368094"/>
    </source>
</evidence>
<dbReference type="Pfam" id="PF10197">
    <property type="entry name" value="Cir_N"/>
    <property type="match status" value="1"/>
</dbReference>
<proteinExistence type="inferred from homology"/>
<dbReference type="GO" id="GO:0003882">
    <property type="term" value="F:CDP-diacylglycerol-serine O-phosphatidyltransferase activity"/>
    <property type="evidence" value="ECO:0007669"/>
    <property type="project" value="UniProtKB-UniRule"/>
</dbReference>
<dbReference type="EC" id="2.7.8.8" evidence="12"/>
<keyword evidence="8 12" id="KW-0443">Lipid metabolism</keyword>
<comment type="function">
    <text evidence="12">Catalyzes a base-exchange reaction in which the polar head group of phosphatidylethanolamine (PE) is replaced by L-serine.</text>
</comment>
<dbReference type="EMBL" id="JALJOU010000021">
    <property type="protein sequence ID" value="KAK9837431.1"/>
    <property type="molecule type" value="Genomic_DNA"/>
</dbReference>
<dbReference type="SMART" id="SM01083">
    <property type="entry name" value="Cir_N"/>
    <property type="match status" value="1"/>
</dbReference>
<evidence type="ECO:0000256" key="9">
    <source>
        <dbReference type="ARBA" id="ARBA00023136"/>
    </source>
</evidence>